<organism evidence="1 2">
    <name type="scientific">Variovorax ginsengisoli</name>
    <dbReference type="NCBI Taxonomy" id="363844"/>
    <lineage>
        <taxon>Bacteria</taxon>
        <taxon>Pseudomonadati</taxon>
        <taxon>Pseudomonadota</taxon>
        <taxon>Betaproteobacteria</taxon>
        <taxon>Burkholderiales</taxon>
        <taxon>Comamonadaceae</taxon>
        <taxon>Variovorax</taxon>
    </lineage>
</organism>
<evidence type="ECO:0000313" key="2">
    <source>
        <dbReference type="Proteomes" id="UP001169027"/>
    </source>
</evidence>
<name>A0ABT8SK37_9BURK</name>
<accession>A0ABT8SK37</accession>
<gene>
    <name evidence="1" type="ORF">Q2T77_37485</name>
</gene>
<protein>
    <submittedName>
        <fullName evidence="1">Uncharacterized protein</fullName>
    </submittedName>
</protein>
<dbReference type="RefSeq" id="WP_301816349.1">
    <property type="nucleotide sequence ID" value="NZ_JAUJZH010000054.1"/>
</dbReference>
<reference evidence="1" key="1">
    <citation type="submission" date="2023-06" db="EMBL/GenBank/DDBJ databases">
        <authorList>
            <person name="Jiang Y."/>
            <person name="Liu Q."/>
        </authorList>
    </citation>
    <scope>NUCLEOTIDE SEQUENCE</scope>
    <source>
        <strain evidence="1">CGMCC 1.12090</strain>
    </source>
</reference>
<comment type="caution">
    <text evidence="1">The sequence shown here is derived from an EMBL/GenBank/DDBJ whole genome shotgun (WGS) entry which is preliminary data.</text>
</comment>
<keyword evidence="2" id="KW-1185">Reference proteome</keyword>
<evidence type="ECO:0000313" key="1">
    <source>
        <dbReference type="EMBL" id="MDO1537936.1"/>
    </source>
</evidence>
<dbReference type="Proteomes" id="UP001169027">
    <property type="component" value="Unassembled WGS sequence"/>
</dbReference>
<sequence>MPMELLQALADDELPVELFLTREVQDKLRILHDAGHIICSFPSAEMAHLEPVRVHMVTPLGRKALRYFGPERVRSKEDDGWSDLLERSGA</sequence>
<dbReference type="EMBL" id="JAUKVY010000054">
    <property type="protein sequence ID" value="MDO1537936.1"/>
    <property type="molecule type" value="Genomic_DNA"/>
</dbReference>
<proteinExistence type="predicted"/>